<gene>
    <name evidence="4" type="ORF">SFRICE_010874</name>
</gene>
<dbReference type="SUPFAM" id="SSF46689">
    <property type="entry name" value="Homeodomain-like"/>
    <property type="match status" value="1"/>
</dbReference>
<protein>
    <submittedName>
        <fullName evidence="4">SFRICE_010874</fullName>
    </submittedName>
</protein>
<dbReference type="GO" id="GO:0005634">
    <property type="term" value="C:nucleus"/>
    <property type="evidence" value="ECO:0007669"/>
    <property type="project" value="UniProtKB-SubCell"/>
</dbReference>
<evidence type="ECO:0000256" key="2">
    <source>
        <dbReference type="PROSITE-ProRule" id="PRU00320"/>
    </source>
</evidence>
<dbReference type="AlphaFoldDB" id="A0A2H1WKS2"/>
<dbReference type="InterPro" id="IPR009057">
    <property type="entry name" value="Homeodomain-like_sf"/>
</dbReference>
<keyword evidence="2" id="KW-0238">DNA-binding</keyword>
<dbReference type="GO" id="GO:0003677">
    <property type="term" value="F:DNA binding"/>
    <property type="evidence" value="ECO:0007669"/>
    <property type="project" value="UniProtKB-UniRule"/>
</dbReference>
<evidence type="ECO:0000256" key="1">
    <source>
        <dbReference type="ARBA" id="ARBA00004123"/>
    </source>
</evidence>
<keyword evidence="2" id="KW-0539">Nucleus</keyword>
<dbReference type="InterPro" id="IPR007889">
    <property type="entry name" value="HTH_Psq"/>
</dbReference>
<accession>A0A2H1WKS2</accession>
<dbReference type="Gene3D" id="1.10.10.60">
    <property type="entry name" value="Homeodomain-like"/>
    <property type="match status" value="1"/>
</dbReference>
<comment type="subcellular location">
    <subcellularLocation>
        <location evidence="1 2">Nucleus</location>
    </subcellularLocation>
</comment>
<reference evidence="4" key="1">
    <citation type="submission" date="2016-07" db="EMBL/GenBank/DDBJ databases">
        <authorList>
            <person name="Bretaudeau A."/>
        </authorList>
    </citation>
    <scope>NUCLEOTIDE SEQUENCE</scope>
    <source>
        <strain evidence="4">Rice</strain>
        <tissue evidence="4">Whole body</tissue>
    </source>
</reference>
<feature type="DNA-binding region" description="H-T-H motif" evidence="2">
    <location>
        <begin position="42"/>
        <end position="62"/>
    </location>
</feature>
<evidence type="ECO:0000259" key="3">
    <source>
        <dbReference type="PROSITE" id="PS50960"/>
    </source>
</evidence>
<dbReference type="Pfam" id="PF05225">
    <property type="entry name" value="HTH_psq"/>
    <property type="match status" value="1"/>
</dbReference>
<proteinExistence type="predicted"/>
<evidence type="ECO:0000313" key="4">
    <source>
        <dbReference type="EMBL" id="SOQ53054.1"/>
    </source>
</evidence>
<organism evidence="4">
    <name type="scientific">Spodoptera frugiperda</name>
    <name type="common">Fall armyworm</name>
    <dbReference type="NCBI Taxonomy" id="7108"/>
    <lineage>
        <taxon>Eukaryota</taxon>
        <taxon>Metazoa</taxon>
        <taxon>Ecdysozoa</taxon>
        <taxon>Arthropoda</taxon>
        <taxon>Hexapoda</taxon>
        <taxon>Insecta</taxon>
        <taxon>Pterygota</taxon>
        <taxon>Neoptera</taxon>
        <taxon>Endopterygota</taxon>
        <taxon>Lepidoptera</taxon>
        <taxon>Glossata</taxon>
        <taxon>Ditrysia</taxon>
        <taxon>Noctuoidea</taxon>
        <taxon>Noctuidae</taxon>
        <taxon>Amphipyrinae</taxon>
        <taxon>Spodoptera</taxon>
    </lineage>
</organism>
<dbReference type="EMBL" id="ODYU01008990">
    <property type="protein sequence ID" value="SOQ53054.1"/>
    <property type="molecule type" value="Genomic_DNA"/>
</dbReference>
<feature type="domain" description="HTH psq-type" evidence="3">
    <location>
        <begin position="14"/>
        <end position="66"/>
    </location>
</feature>
<dbReference type="PROSITE" id="PS50960">
    <property type="entry name" value="HTH_PSQ"/>
    <property type="match status" value="1"/>
</dbReference>
<sequence length="92" mass="10462">MEVTNIIGKFLISSPYMPKRKLWDPEAMKKAVEAVRAKEMGYKKAVKLFNVPRATLKDYVKKADKSIEDIVSGKMGRATHFHKPKNKQAKNG</sequence>
<name>A0A2H1WKS2_SPOFR</name>